<name>A0A0D9ZDA2_9ORYZ</name>
<dbReference type="Gramene" id="OGLUM03G34180.1">
    <property type="protein sequence ID" value="OGLUM03G34180.1"/>
    <property type="gene ID" value="OGLUM03G34180"/>
</dbReference>
<dbReference type="HOGENOM" id="CLU_028502_3_0_1"/>
<dbReference type="PANTHER" id="PTHR33086:SF94">
    <property type="entry name" value="EXPRESSED PROTEIN"/>
    <property type="match status" value="1"/>
</dbReference>
<evidence type="ECO:0000313" key="2">
    <source>
        <dbReference type="EnsemblPlants" id="OGLUM03G34180.1"/>
    </source>
</evidence>
<dbReference type="STRING" id="40148.A0A0D9ZDA2"/>
<sequence>MAEGLTLYARLADDHPDCTILSIRADERFHRSMVQELLEKQASETHKILYVVDRVGALVDPDEFVFEEGPMPCKADGYVDIADKNLIVLAAAASVFSNSVGMHLLPRLRCHPRINILSLVYAKGWKVVDFMNKYYGAGKYGQLMAECLKLYVRLADGGLDQSELAITANDGVIHSIIEEELTEESGCLEMDLHGIVDASCVTGYVEIADKNLIILTMSFSFARDNYYLIYDATLRSLSMMPHVDAHPYCQAYYPCDPLPVRYGDECTLVLLARNLEYQKEEQGCNYYHRDMLCLWPSPPSSEKPPLLLRDTPGPSIEPWHLKEPVFPEGKTPSELRHHVKFTSRSHAFWADLKKGILCCRCSDLFDSYHVNFSFIELPHGCECDALDMPDTAPAEIYRTMGCTSGSSIKFVSISFEDSMPVDEKTMTVWTLDTASWGWTKDVELSLGSLWELEDFKKNGLPETQPVYPFLRKEEDEDNALYFTLSSSLLGPISECGEPAVHHMCRFDMRSMRLESSPLSFPPDMIVPQRLFGSEFFRYLDRHVQVPGCGKGKRKLNEDY</sequence>
<dbReference type="EnsemblPlants" id="OGLUM03G34180.1">
    <property type="protein sequence ID" value="OGLUM03G34180.1"/>
    <property type="gene ID" value="OGLUM03G34180"/>
</dbReference>
<feature type="domain" description="DUF1618" evidence="1">
    <location>
        <begin position="349"/>
        <end position="478"/>
    </location>
</feature>
<evidence type="ECO:0000259" key="1">
    <source>
        <dbReference type="Pfam" id="PF07762"/>
    </source>
</evidence>
<dbReference type="AlphaFoldDB" id="A0A0D9ZDA2"/>
<accession>A0A0D9ZDA2</accession>
<reference evidence="2" key="1">
    <citation type="submission" date="2015-04" db="UniProtKB">
        <authorList>
            <consortium name="EnsemblPlants"/>
        </authorList>
    </citation>
    <scope>IDENTIFICATION</scope>
</reference>
<organism evidence="2">
    <name type="scientific">Oryza glumipatula</name>
    <dbReference type="NCBI Taxonomy" id="40148"/>
    <lineage>
        <taxon>Eukaryota</taxon>
        <taxon>Viridiplantae</taxon>
        <taxon>Streptophyta</taxon>
        <taxon>Embryophyta</taxon>
        <taxon>Tracheophyta</taxon>
        <taxon>Spermatophyta</taxon>
        <taxon>Magnoliopsida</taxon>
        <taxon>Liliopsida</taxon>
        <taxon>Poales</taxon>
        <taxon>Poaceae</taxon>
        <taxon>BOP clade</taxon>
        <taxon>Oryzoideae</taxon>
        <taxon>Oryzeae</taxon>
        <taxon>Oryzinae</taxon>
        <taxon>Oryza</taxon>
    </lineage>
</organism>
<dbReference type="Proteomes" id="UP000026961">
    <property type="component" value="Chromosome 3"/>
</dbReference>
<dbReference type="Pfam" id="PF07762">
    <property type="entry name" value="DUF1618"/>
    <property type="match status" value="1"/>
</dbReference>
<reference evidence="2" key="2">
    <citation type="submission" date="2018-05" db="EMBL/GenBank/DDBJ databases">
        <title>OgluRS3 (Oryza glumaepatula Reference Sequence Version 3).</title>
        <authorList>
            <person name="Zhang J."/>
            <person name="Kudrna D."/>
            <person name="Lee S."/>
            <person name="Talag J."/>
            <person name="Welchert J."/>
            <person name="Wing R.A."/>
        </authorList>
    </citation>
    <scope>NUCLEOTIDE SEQUENCE [LARGE SCALE GENOMIC DNA]</scope>
</reference>
<dbReference type="PANTHER" id="PTHR33086">
    <property type="entry name" value="OS05G0468200 PROTEIN-RELATED"/>
    <property type="match status" value="1"/>
</dbReference>
<proteinExistence type="predicted"/>
<keyword evidence="3" id="KW-1185">Reference proteome</keyword>
<dbReference type="InterPro" id="IPR011676">
    <property type="entry name" value="DUF1618"/>
</dbReference>
<evidence type="ECO:0000313" key="3">
    <source>
        <dbReference type="Proteomes" id="UP000026961"/>
    </source>
</evidence>
<protein>
    <recommendedName>
        <fullName evidence="1">DUF1618 domain-containing protein</fullName>
    </recommendedName>
</protein>